<dbReference type="CDD" id="cd04182">
    <property type="entry name" value="GT_2_like_f"/>
    <property type="match status" value="1"/>
</dbReference>
<dbReference type="GO" id="GO:0016779">
    <property type="term" value="F:nucleotidyltransferase activity"/>
    <property type="evidence" value="ECO:0007669"/>
    <property type="project" value="UniProtKB-ARBA"/>
</dbReference>
<dbReference type="RefSeq" id="WP_089020966.1">
    <property type="nucleotide sequence ID" value="NZ_LT607412.1"/>
</dbReference>
<organism evidence="2 3">
    <name type="scientific">Micromonospora coriariae</name>
    <dbReference type="NCBI Taxonomy" id="285665"/>
    <lineage>
        <taxon>Bacteria</taxon>
        <taxon>Bacillati</taxon>
        <taxon>Actinomycetota</taxon>
        <taxon>Actinomycetes</taxon>
        <taxon>Micromonosporales</taxon>
        <taxon>Micromonosporaceae</taxon>
        <taxon>Micromonospora</taxon>
    </lineage>
</organism>
<dbReference type="SUPFAM" id="SSF53448">
    <property type="entry name" value="Nucleotide-diphospho-sugar transferases"/>
    <property type="match status" value="1"/>
</dbReference>
<dbReference type="Pfam" id="PF12804">
    <property type="entry name" value="NTP_transf_3"/>
    <property type="match status" value="1"/>
</dbReference>
<reference evidence="3" key="1">
    <citation type="submission" date="2016-06" db="EMBL/GenBank/DDBJ databases">
        <authorList>
            <person name="Varghese N."/>
            <person name="Submissions Spin"/>
        </authorList>
    </citation>
    <scope>NUCLEOTIDE SEQUENCE [LARGE SCALE GENOMIC DNA]</scope>
    <source>
        <strain evidence="3">DSM 44875</strain>
    </source>
</reference>
<accession>A0A1C4XVU1</accession>
<dbReference type="Gene3D" id="3.90.550.10">
    <property type="entry name" value="Spore Coat Polysaccharide Biosynthesis Protein SpsA, Chain A"/>
    <property type="match status" value="1"/>
</dbReference>
<name>A0A1C4XVU1_9ACTN</name>
<evidence type="ECO:0000313" key="3">
    <source>
        <dbReference type="Proteomes" id="UP000198243"/>
    </source>
</evidence>
<dbReference type="EMBL" id="LT607412">
    <property type="protein sequence ID" value="SCF12231.1"/>
    <property type="molecule type" value="Genomic_DNA"/>
</dbReference>
<feature type="domain" description="MobA-like NTP transferase" evidence="1">
    <location>
        <begin position="5"/>
        <end position="163"/>
    </location>
</feature>
<sequence>MATAGLLLAAGAGRRFGMPKALVSYRGRLLVEHAAAILTAAGCRPVVVVLGAQADRVRARTRLPAVVLNDDWETGMGSSLRAGLSALTSGTAVATVVTLVDMPGLTPQAVRRVARAATADSLAVATYQDGRRGHPVLLGRHHWAGAAAAAIGDRGARDYLRAQGAAVRLVPCADVADDTDVDLPEQAAAYRLAPDLPAPRIE</sequence>
<keyword evidence="3" id="KW-1185">Reference proteome</keyword>
<gene>
    <name evidence="2" type="ORF">GA0070607_5800</name>
</gene>
<dbReference type="AlphaFoldDB" id="A0A1C4XVU1"/>
<dbReference type="Proteomes" id="UP000198243">
    <property type="component" value="Chromosome I"/>
</dbReference>
<dbReference type="PANTHER" id="PTHR43777:SF1">
    <property type="entry name" value="MOLYBDENUM COFACTOR CYTIDYLYLTRANSFERASE"/>
    <property type="match status" value="1"/>
</dbReference>
<evidence type="ECO:0000313" key="2">
    <source>
        <dbReference type="EMBL" id="SCF12231.1"/>
    </source>
</evidence>
<dbReference type="OrthoDB" id="4427994at2"/>
<dbReference type="PANTHER" id="PTHR43777">
    <property type="entry name" value="MOLYBDENUM COFACTOR CYTIDYLYLTRANSFERASE"/>
    <property type="match status" value="1"/>
</dbReference>
<protein>
    <submittedName>
        <fullName evidence="2">Nicotine blue oxidoreductase</fullName>
    </submittedName>
</protein>
<proteinExistence type="predicted"/>
<dbReference type="InterPro" id="IPR029044">
    <property type="entry name" value="Nucleotide-diphossugar_trans"/>
</dbReference>
<evidence type="ECO:0000259" key="1">
    <source>
        <dbReference type="Pfam" id="PF12804"/>
    </source>
</evidence>
<dbReference type="InterPro" id="IPR025877">
    <property type="entry name" value="MobA-like_NTP_Trfase"/>
</dbReference>